<evidence type="ECO:0000259" key="3">
    <source>
        <dbReference type="PROSITE" id="PS50103"/>
    </source>
</evidence>
<feature type="compositionally biased region" description="Basic residues" evidence="2">
    <location>
        <begin position="456"/>
        <end position="475"/>
    </location>
</feature>
<dbReference type="OrthoDB" id="10608054at2759"/>
<accession>A0A8A3P2B2</accession>
<protein>
    <recommendedName>
        <fullName evidence="3">C3H1-type domain-containing protein</fullName>
    </recommendedName>
</protein>
<keyword evidence="5" id="KW-1185">Reference proteome</keyword>
<keyword evidence="1" id="KW-0863">Zinc-finger</keyword>
<name>A0A8A3P2B2_9HELO</name>
<dbReference type="Proteomes" id="UP000672032">
    <property type="component" value="Chromosome 1"/>
</dbReference>
<keyword evidence="1" id="KW-0862">Zinc</keyword>
<organism evidence="4 5">
    <name type="scientific">Monilinia vaccinii-corymbosi</name>
    <dbReference type="NCBI Taxonomy" id="61207"/>
    <lineage>
        <taxon>Eukaryota</taxon>
        <taxon>Fungi</taxon>
        <taxon>Dikarya</taxon>
        <taxon>Ascomycota</taxon>
        <taxon>Pezizomycotina</taxon>
        <taxon>Leotiomycetes</taxon>
        <taxon>Helotiales</taxon>
        <taxon>Sclerotiniaceae</taxon>
        <taxon>Monilinia</taxon>
    </lineage>
</organism>
<feature type="compositionally biased region" description="Basic and acidic residues" evidence="2">
    <location>
        <begin position="307"/>
        <end position="319"/>
    </location>
</feature>
<evidence type="ECO:0000256" key="2">
    <source>
        <dbReference type="SAM" id="MobiDB-lite"/>
    </source>
</evidence>
<feature type="region of interest" description="Disordered" evidence="2">
    <location>
        <begin position="298"/>
        <end position="319"/>
    </location>
</feature>
<feature type="compositionally biased region" description="Basic and acidic residues" evidence="2">
    <location>
        <begin position="493"/>
        <end position="506"/>
    </location>
</feature>
<feature type="zinc finger region" description="C3H1-type" evidence="1">
    <location>
        <begin position="210"/>
        <end position="236"/>
    </location>
</feature>
<gene>
    <name evidence="4" type="ORF">DSL72_004482</name>
</gene>
<feature type="region of interest" description="Disordered" evidence="2">
    <location>
        <begin position="371"/>
        <end position="512"/>
    </location>
</feature>
<sequence length="512" mass="58168">MVGAKERESVDGVVDEEESDVRELDSIIPEYIPPTLKPALTLALKTTPLQKQTAADRKLGAKRYAQGLALERELRGRERSNEFEQSHKLMLIYYQSAAIMRESALKKCDALMAQLREAMRILREAGRRVWDAGVVDAFVRMYRDEDGGWGGGGYVEELAVLRRRMPVPVADASSSSKDICPWSLYSSNRSRKSEDVDVDINIDTTPPCCNKKRICRRYLRGSCASESRCARAHIARLWCPADIERGFRSPLGQVRACERERCGDLHVDDEGVTEELWETGKLLNMAARLHRDGLWMRGEEGEGEGEGNGKDGKENLDPLRDANYKMGLQLNPDAEKGNDDSVVMVEDQMEVDTDRRSETSGSAFEESMKLHLNKENDSSSSPEISEDESHVEKERGMMVRNEQKEKEGKAKSHRAQDTSQKTAAAAAAAAAAAHESKISKKKKEERKSNPTPGQGHRQRQRQRQRERRQRQRHRIPLTELDNLTRTFMTPGPREMEEMNRIQIDGRRRGRRY</sequence>
<evidence type="ECO:0000313" key="4">
    <source>
        <dbReference type="EMBL" id="QSZ29964.1"/>
    </source>
</evidence>
<dbReference type="GO" id="GO:0008270">
    <property type="term" value="F:zinc ion binding"/>
    <property type="evidence" value="ECO:0007669"/>
    <property type="project" value="UniProtKB-KW"/>
</dbReference>
<reference evidence="4" key="1">
    <citation type="submission" date="2020-10" db="EMBL/GenBank/DDBJ databases">
        <title>Genome Sequence of Monilinia vaccinii-corymbosi Sheds Light on Mummy Berry Disease Infection of Blueberry and Mating Type.</title>
        <authorList>
            <person name="Yow A.G."/>
            <person name="Zhang Y."/>
            <person name="Bansal K."/>
            <person name="Eacker S.M."/>
            <person name="Sullivan S."/>
            <person name="Liachko I."/>
            <person name="Cubeta M.A."/>
            <person name="Rollins J.A."/>
            <person name="Ashrafi H."/>
        </authorList>
    </citation>
    <scope>NUCLEOTIDE SEQUENCE</scope>
    <source>
        <strain evidence="4">RL-1</strain>
    </source>
</reference>
<evidence type="ECO:0000256" key="1">
    <source>
        <dbReference type="PROSITE-ProRule" id="PRU00723"/>
    </source>
</evidence>
<dbReference type="PROSITE" id="PS50103">
    <property type="entry name" value="ZF_C3H1"/>
    <property type="match status" value="1"/>
</dbReference>
<proteinExistence type="predicted"/>
<dbReference type="EMBL" id="CP063405">
    <property type="protein sequence ID" value="QSZ29964.1"/>
    <property type="molecule type" value="Genomic_DNA"/>
</dbReference>
<feature type="compositionally biased region" description="Low complexity" evidence="2">
    <location>
        <begin position="423"/>
        <end position="433"/>
    </location>
</feature>
<dbReference type="InterPro" id="IPR000571">
    <property type="entry name" value="Znf_CCCH"/>
</dbReference>
<feature type="compositionally biased region" description="Basic and acidic residues" evidence="2">
    <location>
        <begin position="387"/>
        <end position="416"/>
    </location>
</feature>
<dbReference type="AlphaFoldDB" id="A0A8A3P2B2"/>
<evidence type="ECO:0000313" key="5">
    <source>
        <dbReference type="Proteomes" id="UP000672032"/>
    </source>
</evidence>
<feature type="domain" description="C3H1-type" evidence="3">
    <location>
        <begin position="210"/>
        <end position="236"/>
    </location>
</feature>
<keyword evidence="1" id="KW-0479">Metal-binding</keyword>